<evidence type="ECO:0000259" key="1">
    <source>
        <dbReference type="Pfam" id="PF04448"/>
    </source>
</evidence>
<comment type="caution">
    <text evidence="2">The sequence shown here is derived from an EMBL/GenBank/DDBJ whole genome shotgun (WGS) entry which is preliminary data.</text>
</comment>
<organism evidence="2 3">
    <name type="scientific">Blautia ammoniilytica</name>
    <dbReference type="NCBI Taxonomy" id="2981782"/>
    <lineage>
        <taxon>Bacteria</taxon>
        <taxon>Bacillati</taxon>
        <taxon>Bacillota</taxon>
        <taxon>Clostridia</taxon>
        <taxon>Lachnospirales</taxon>
        <taxon>Lachnospiraceae</taxon>
        <taxon>Blautia</taxon>
    </lineage>
</organism>
<dbReference type="EMBL" id="JAOQJL010000004">
    <property type="protein sequence ID" value="MCU6764308.1"/>
    <property type="molecule type" value="Genomic_DNA"/>
</dbReference>
<dbReference type="Proteomes" id="UP001652409">
    <property type="component" value="Unassembled WGS sequence"/>
</dbReference>
<name>A0ABT2TQ19_9FIRM</name>
<proteinExistence type="predicted"/>
<reference evidence="2 3" key="1">
    <citation type="journal article" date="2021" name="ISME Commun">
        <title>Automated analysis of genomic sequences facilitates high-throughput and comprehensive description of bacteria.</title>
        <authorList>
            <person name="Hitch T.C.A."/>
        </authorList>
    </citation>
    <scope>NUCLEOTIDE SEQUENCE [LARGE SCALE GENOMIC DNA]</scope>
    <source>
        <strain evidence="2 3">Sanger_23</strain>
    </source>
</reference>
<dbReference type="InterPro" id="IPR007539">
    <property type="entry name" value="DUF551"/>
</dbReference>
<feature type="domain" description="DUF551" evidence="1">
    <location>
        <begin position="47"/>
        <end position="116"/>
    </location>
</feature>
<dbReference type="RefSeq" id="WP_158420545.1">
    <property type="nucleotide sequence ID" value="NZ_JAOQJL010000004.1"/>
</dbReference>
<evidence type="ECO:0000313" key="3">
    <source>
        <dbReference type="Proteomes" id="UP001652409"/>
    </source>
</evidence>
<evidence type="ECO:0000313" key="2">
    <source>
        <dbReference type="EMBL" id="MCU6764308.1"/>
    </source>
</evidence>
<sequence length="122" mass="14196">MSDKRKIYDYIKRTINPYGRPFDGTAYELGVKIIDFIENIDGEKENGWIPVTERLPEEDGRYLVTFKNGIKVCMVGYGSCKRTVLGYPIGHGWYSLEEAQYYAKDSIIAWMHLPEPYKEDET</sequence>
<dbReference type="Pfam" id="PF04448">
    <property type="entry name" value="DUF551"/>
    <property type="match status" value="1"/>
</dbReference>
<gene>
    <name evidence="2" type="ORF">OCV61_02655</name>
</gene>
<accession>A0ABT2TQ19</accession>
<protein>
    <submittedName>
        <fullName evidence="2">DUF551 domain-containing protein</fullName>
    </submittedName>
</protein>
<keyword evidence="3" id="KW-1185">Reference proteome</keyword>